<dbReference type="RefSeq" id="WP_139235105.1">
    <property type="nucleotide sequence ID" value="NZ_FPAT01000001.1"/>
</dbReference>
<dbReference type="AlphaFoldDB" id="A0A1I6X796"/>
<organism evidence="1 2">
    <name type="scientific">Actinopolyspora righensis</name>
    <dbReference type="NCBI Taxonomy" id="995060"/>
    <lineage>
        <taxon>Bacteria</taxon>
        <taxon>Bacillati</taxon>
        <taxon>Actinomycetota</taxon>
        <taxon>Actinomycetes</taxon>
        <taxon>Actinopolysporales</taxon>
        <taxon>Actinopolysporaceae</taxon>
        <taxon>Actinopolyspora</taxon>
        <taxon>Actinopolyspora alba group</taxon>
    </lineage>
</organism>
<dbReference type="EMBL" id="FPAT01000001">
    <property type="protein sequence ID" value="SFT33764.1"/>
    <property type="molecule type" value="Genomic_DNA"/>
</dbReference>
<keyword evidence="2" id="KW-1185">Reference proteome</keyword>
<reference evidence="2" key="1">
    <citation type="submission" date="2016-10" db="EMBL/GenBank/DDBJ databases">
        <authorList>
            <person name="Varghese N."/>
            <person name="Submissions S."/>
        </authorList>
    </citation>
    <scope>NUCLEOTIDE SEQUENCE [LARGE SCALE GENOMIC DNA]</scope>
    <source>
        <strain evidence="2">DSM 45501</strain>
    </source>
</reference>
<accession>A0A1I6X796</accession>
<dbReference type="Proteomes" id="UP000199165">
    <property type="component" value="Unassembled WGS sequence"/>
</dbReference>
<evidence type="ECO:0000313" key="2">
    <source>
        <dbReference type="Proteomes" id="UP000199165"/>
    </source>
</evidence>
<protein>
    <submittedName>
        <fullName evidence="1">Uncharacterized protein</fullName>
    </submittedName>
</protein>
<proteinExistence type="predicted"/>
<gene>
    <name evidence="1" type="ORF">SAMN04487904_101239</name>
</gene>
<sequence length="182" mass="19618">MQWEASDGIGLAAVREAVRGGVLKSVRYAVLRGVDWPDGHRAERVHEVDMDVELVLESGSAVMLSWAVNGLDESLAIELREPAAVGRNFSGEPVDVSDHPDWAPFVGAVITDIVPAWHVPNEGFSEMPWSFRFEFDVGSSVVVALGEAAGNGFNYLPDELVVIFGGDLAASYVIPGSRHSQD</sequence>
<evidence type="ECO:0000313" key="1">
    <source>
        <dbReference type="EMBL" id="SFT33764.1"/>
    </source>
</evidence>
<name>A0A1I6X796_9ACTN</name>